<sequence>MTESRHTVNIKSRHSVTIKEVAERAGVSLMTVSRVVNDKGLVKEVTREKVQKAIEDLNYRPNISARRLAGGQALFIGLLYHNPSPGYLTKILLGSLSACRRNGHHLLLEDLGEKTPDSEPKEVARSLKAAGLDGVIITPPMSNHMPLIKAIEAAGLPVVRVSPDNIHTTKPRVAMDDVLAARHMLQHLVDKGHIRIGFVKGPSDHPSAHHRFEGFEAGMAENNLALEDALILEGDFTYRSGLDAGRILLSLDQPPTAIFASNDDMAAGIVASAHMLGLNVPDDVSVAGFDDTELATNIWPELTTIQQPIVEMSRRAVELLIAVIRNDKDTVNAYRGLMDFKLMSRDSVQSID</sequence>
<dbReference type="PROSITE" id="PS50932">
    <property type="entry name" value="HTH_LACI_2"/>
    <property type="match status" value="1"/>
</dbReference>
<name>A0A8J3CRB0_9PROT</name>
<reference evidence="5" key="2">
    <citation type="submission" date="2020-09" db="EMBL/GenBank/DDBJ databases">
        <authorList>
            <person name="Sun Q."/>
            <person name="Kim S."/>
        </authorList>
    </citation>
    <scope>NUCLEOTIDE SEQUENCE</scope>
    <source>
        <strain evidence="5">KCTC 32513</strain>
    </source>
</reference>
<dbReference type="SUPFAM" id="SSF53822">
    <property type="entry name" value="Periplasmic binding protein-like I"/>
    <property type="match status" value="1"/>
</dbReference>
<dbReference type="Gene3D" id="1.10.260.40">
    <property type="entry name" value="lambda repressor-like DNA-binding domains"/>
    <property type="match status" value="1"/>
</dbReference>
<dbReference type="InterPro" id="IPR000843">
    <property type="entry name" value="HTH_LacI"/>
</dbReference>
<evidence type="ECO:0000256" key="2">
    <source>
        <dbReference type="ARBA" id="ARBA00023125"/>
    </source>
</evidence>
<dbReference type="InterPro" id="IPR010982">
    <property type="entry name" value="Lambda_DNA-bd_dom_sf"/>
</dbReference>
<feature type="domain" description="HTH lacI-type" evidence="4">
    <location>
        <begin position="16"/>
        <end position="70"/>
    </location>
</feature>
<dbReference type="InterPro" id="IPR046335">
    <property type="entry name" value="LacI/GalR-like_sensor"/>
</dbReference>
<dbReference type="PROSITE" id="PS00356">
    <property type="entry name" value="HTH_LACI_1"/>
    <property type="match status" value="1"/>
</dbReference>
<dbReference type="PRINTS" id="PR00036">
    <property type="entry name" value="HTHLACI"/>
</dbReference>
<dbReference type="CDD" id="cd01392">
    <property type="entry name" value="HTH_LacI"/>
    <property type="match status" value="1"/>
</dbReference>
<protein>
    <submittedName>
        <fullName evidence="5">LacI family transcriptional regulator</fullName>
    </submittedName>
</protein>
<evidence type="ECO:0000256" key="1">
    <source>
        <dbReference type="ARBA" id="ARBA00023015"/>
    </source>
</evidence>
<dbReference type="SUPFAM" id="SSF47413">
    <property type="entry name" value="lambda repressor-like DNA-binding domains"/>
    <property type="match status" value="1"/>
</dbReference>
<evidence type="ECO:0000259" key="4">
    <source>
        <dbReference type="PROSITE" id="PS50932"/>
    </source>
</evidence>
<evidence type="ECO:0000256" key="3">
    <source>
        <dbReference type="ARBA" id="ARBA00023163"/>
    </source>
</evidence>
<dbReference type="PANTHER" id="PTHR30146">
    <property type="entry name" value="LACI-RELATED TRANSCRIPTIONAL REPRESSOR"/>
    <property type="match status" value="1"/>
</dbReference>
<evidence type="ECO:0000313" key="6">
    <source>
        <dbReference type="Proteomes" id="UP000634004"/>
    </source>
</evidence>
<dbReference type="AlphaFoldDB" id="A0A8J3CRB0"/>
<proteinExistence type="predicted"/>
<keyword evidence="6" id="KW-1185">Reference proteome</keyword>
<dbReference type="EMBL" id="BMZH01000008">
    <property type="protein sequence ID" value="GHA97751.1"/>
    <property type="molecule type" value="Genomic_DNA"/>
</dbReference>
<evidence type="ECO:0000313" key="5">
    <source>
        <dbReference type="EMBL" id="GHA97751.1"/>
    </source>
</evidence>
<comment type="caution">
    <text evidence="5">The sequence shown here is derived from an EMBL/GenBank/DDBJ whole genome shotgun (WGS) entry which is preliminary data.</text>
</comment>
<dbReference type="Pfam" id="PF00356">
    <property type="entry name" value="LacI"/>
    <property type="match status" value="1"/>
</dbReference>
<dbReference type="Proteomes" id="UP000634004">
    <property type="component" value="Unassembled WGS sequence"/>
</dbReference>
<dbReference type="Pfam" id="PF13377">
    <property type="entry name" value="Peripla_BP_3"/>
    <property type="match status" value="1"/>
</dbReference>
<reference evidence="5" key="1">
    <citation type="journal article" date="2014" name="Int. J. Syst. Evol. Microbiol.">
        <title>Complete genome sequence of Corynebacterium casei LMG S-19264T (=DSM 44701T), isolated from a smear-ripened cheese.</title>
        <authorList>
            <consortium name="US DOE Joint Genome Institute (JGI-PGF)"/>
            <person name="Walter F."/>
            <person name="Albersmeier A."/>
            <person name="Kalinowski J."/>
            <person name="Ruckert C."/>
        </authorList>
    </citation>
    <scope>NUCLEOTIDE SEQUENCE</scope>
    <source>
        <strain evidence="5">KCTC 32513</strain>
    </source>
</reference>
<keyword evidence="2" id="KW-0238">DNA-binding</keyword>
<dbReference type="CDD" id="cd01545">
    <property type="entry name" value="PBP1_SalR"/>
    <property type="match status" value="1"/>
</dbReference>
<gene>
    <name evidence="5" type="ORF">GCM10009069_20870</name>
</gene>
<dbReference type="Gene3D" id="3.40.50.2300">
    <property type="match status" value="2"/>
</dbReference>
<dbReference type="InterPro" id="IPR028082">
    <property type="entry name" value="Peripla_BP_I"/>
</dbReference>
<keyword evidence="3" id="KW-0804">Transcription</keyword>
<dbReference type="PANTHER" id="PTHR30146:SF153">
    <property type="entry name" value="LACTOSE OPERON REPRESSOR"/>
    <property type="match status" value="1"/>
</dbReference>
<organism evidence="5 6">
    <name type="scientific">Algimonas arctica</name>
    <dbReference type="NCBI Taxonomy" id="1479486"/>
    <lineage>
        <taxon>Bacteria</taxon>
        <taxon>Pseudomonadati</taxon>
        <taxon>Pseudomonadota</taxon>
        <taxon>Alphaproteobacteria</taxon>
        <taxon>Maricaulales</taxon>
        <taxon>Robiginitomaculaceae</taxon>
        <taxon>Algimonas</taxon>
    </lineage>
</organism>
<keyword evidence="1" id="KW-0805">Transcription regulation</keyword>
<dbReference type="SMART" id="SM00354">
    <property type="entry name" value="HTH_LACI"/>
    <property type="match status" value="1"/>
</dbReference>
<dbReference type="RefSeq" id="WP_267904675.1">
    <property type="nucleotide sequence ID" value="NZ_BMZH01000008.1"/>
</dbReference>
<accession>A0A8J3CRB0</accession>
<dbReference type="GO" id="GO:0003700">
    <property type="term" value="F:DNA-binding transcription factor activity"/>
    <property type="evidence" value="ECO:0007669"/>
    <property type="project" value="TreeGrafter"/>
</dbReference>
<dbReference type="GO" id="GO:0000976">
    <property type="term" value="F:transcription cis-regulatory region binding"/>
    <property type="evidence" value="ECO:0007669"/>
    <property type="project" value="TreeGrafter"/>
</dbReference>